<accession>A0ABQ4CXS7</accession>
<comment type="caution">
    <text evidence="2">The sequence shown here is derived from an EMBL/GenBank/DDBJ whole genome shotgun (WGS) entry which is preliminary data.</text>
</comment>
<evidence type="ECO:0008006" key="4">
    <source>
        <dbReference type="Google" id="ProtNLM"/>
    </source>
</evidence>
<feature type="region of interest" description="Disordered" evidence="1">
    <location>
        <begin position="158"/>
        <end position="199"/>
    </location>
</feature>
<proteinExistence type="predicted"/>
<protein>
    <recommendedName>
        <fullName evidence="4">Alpha/beta hydrolase</fullName>
    </recommendedName>
</protein>
<dbReference type="Proteomes" id="UP000604117">
    <property type="component" value="Unassembled WGS sequence"/>
</dbReference>
<sequence>MTTARTHDGTTIDVTVRGAGPTVLIPVSTTPIEGEAAERLRAWGADPALGHNLVTGLVEAGFRVVSADYEGHLADHPKPDTLTPDTVAADLLAVADAAGAERFAYYGYSWLALSGLQLALRTDRLTALAMGGYPPLGGPSDAMLTVTNATYAMAMANERRTRVEPESAPTARLLSPTPSDGTAGQNPNSTDDASVASAEPGDWDAAEVTISPERARQFVTLYESLRGFDERSALARLTVPRLAFAGADDNITYSPKWGDAYVAIGEALTAHRAELEASGWTVTIVPGADHMSAMRAETVLPILAPWLTRSTPQAAGTSPR</sequence>
<dbReference type="RefSeq" id="WP_203716919.1">
    <property type="nucleotide sequence ID" value="NZ_BONE01000053.1"/>
</dbReference>
<evidence type="ECO:0000256" key="1">
    <source>
        <dbReference type="SAM" id="MobiDB-lite"/>
    </source>
</evidence>
<evidence type="ECO:0000313" key="2">
    <source>
        <dbReference type="EMBL" id="GIF76092.1"/>
    </source>
</evidence>
<dbReference type="EMBL" id="BONE01000053">
    <property type="protein sequence ID" value="GIF76092.1"/>
    <property type="molecule type" value="Genomic_DNA"/>
</dbReference>
<gene>
    <name evidence="2" type="ORF">Asi02nite_56100</name>
</gene>
<feature type="compositionally biased region" description="Polar residues" evidence="1">
    <location>
        <begin position="176"/>
        <end position="192"/>
    </location>
</feature>
<organism evidence="2 3">
    <name type="scientific">Asanoa siamensis</name>
    <dbReference type="NCBI Taxonomy" id="926357"/>
    <lineage>
        <taxon>Bacteria</taxon>
        <taxon>Bacillati</taxon>
        <taxon>Actinomycetota</taxon>
        <taxon>Actinomycetes</taxon>
        <taxon>Micromonosporales</taxon>
        <taxon>Micromonosporaceae</taxon>
        <taxon>Asanoa</taxon>
    </lineage>
</organism>
<dbReference type="SUPFAM" id="SSF53474">
    <property type="entry name" value="alpha/beta-Hydrolases"/>
    <property type="match status" value="1"/>
</dbReference>
<dbReference type="InterPro" id="IPR029058">
    <property type="entry name" value="AB_hydrolase_fold"/>
</dbReference>
<dbReference type="Gene3D" id="3.40.50.1820">
    <property type="entry name" value="alpha/beta hydrolase"/>
    <property type="match status" value="1"/>
</dbReference>
<evidence type="ECO:0000313" key="3">
    <source>
        <dbReference type="Proteomes" id="UP000604117"/>
    </source>
</evidence>
<name>A0ABQ4CXS7_9ACTN</name>
<reference evidence="2 3" key="1">
    <citation type="submission" date="2021-01" db="EMBL/GenBank/DDBJ databases">
        <title>Whole genome shotgun sequence of Asanoa siamensis NBRC 107932.</title>
        <authorList>
            <person name="Komaki H."/>
            <person name="Tamura T."/>
        </authorList>
    </citation>
    <scope>NUCLEOTIDE SEQUENCE [LARGE SCALE GENOMIC DNA]</scope>
    <source>
        <strain evidence="2 3">NBRC 107932</strain>
    </source>
</reference>
<keyword evidence="3" id="KW-1185">Reference proteome</keyword>